<keyword evidence="5" id="KW-0539">Nucleus</keyword>
<dbReference type="AlphaFoldDB" id="A0AAV5UV24"/>
<reference evidence="6" key="1">
    <citation type="submission" date="2023-10" db="EMBL/GenBank/DDBJ databases">
        <title>Genome assembly of Pristionchus species.</title>
        <authorList>
            <person name="Yoshida K."/>
            <person name="Sommer R.J."/>
        </authorList>
    </citation>
    <scope>NUCLEOTIDE SEQUENCE</scope>
    <source>
        <strain evidence="6">RS5133</strain>
    </source>
</reference>
<evidence type="ECO:0000256" key="4">
    <source>
        <dbReference type="ARBA" id="ARBA00023187"/>
    </source>
</evidence>
<dbReference type="PANTHER" id="PTHR17204:SF5">
    <property type="entry name" value="PRE-MRNA-PROCESSING FACTOR 39"/>
    <property type="match status" value="1"/>
</dbReference>
<gene>
    <name evidence="6" type="ORF">PFISCL1PPCAC_1860</name>
</gene>
<keyword evidence="7" id="KW-1185">Reference proteome</keyword>
<comment type="caution">
    <text evidence="6">The sequence shown here is derived from an EMBL/GenBank/DDBJ whole genome shotgun (WGS) entry which is preliminary data.</text>
</comment>
<keyword evidence="4" id="KW-0508">mRNA splicing</keyword>
<dbReference type="PANTHER" id="PTHR17204">
    <property type="entry name" value="PRE-MRNA PROCESSING PROTEIN PRP39-RELATED"/>
    <property type="match status" value="1"/>
</dbReference>
<name>A0AAV5UV24_9BILA</name>
<dbReference type="GO" id="GO:0000395">
    <property type="term" value="P:mRNA 5'-splice site recognition"/>
    <property type="evidence" value="ECO:0007669"/>
    <property type="project" value="TreeGrafter"/>
</dbReference>
<dbReference type="Gene3D" id="1.25.40.10">
    <property type="entry name" value="Tetratricopeptide repeat domain"/>
    <property type="match status" value="1"/>
</dbReference>
<proteinExistence type="predicted"/>
<evidence type="ECO:0000256" key="3">
    <source>
        <dbReference type="ARBA" id="ARBA00022737"/>
    </source>
</evidence>
<feature type="non-terminal residue" evidence="6">
    <location>
        <position position="1"/>
    </location>
</feature>
<accession>A0AAV5UV24</accession>
<keyword evidence="3" id="KW-0677">Repeat</keyword>
<dbReference type="EMBL" id="BTSY01000001">
    <property type="protein sequence ID" value="GMT10563.1"/>
    <property type="molecule type" value="Genomic_DNA"/>
</dbReference>
<evidence type="ECO:0000313" key="6">
    <source>
        <dbReference type="EMBL" id="GMT10563.1"/>
    </source>
</evidence>
<evidence type="ECO:0000313" key="7">
    <source>
        <dbReference type="Proteomes" id="UP001432322"/>
    </source>
</evidence>
<evidence type="ECO:0000256" key="1">
    <source>
        <dbReference type="ARBA" id="ARBA00004123"/>
    </source>
</evidence>
<keyword evidence="2" id="KW-0507">mRNA processing</keyword>
<comment type="subcellular location">
    <subcellularLocation>
        <location evidence="1">Nucleus</location>
    </subcellularLocation>
</comment>
<dbReference type="GO" id="GO:0000243">
    <property type="term" value="C:commitment complex"/>
    <property type="evidence" value="ECO:0007669"/>
    <property type="project" value="TreeGrafter"/>
</dbReference>
<protein>
    <submittedName>
        <fullName evidence="6">Uncharacterized protein</fullName>
    </submittedName>
</protein>
<dbReference type="Proteomes" id="UP001432322">
    <property type="component" value="Unassembled WGS sequence"/>
</dbReference>
<dbReference type="InterPro" id="IPR011990">
    <property type="entry name" value="TPR-like_helical_dom_sf"/>
</dbReference>
<dbReference type="GO" id="GO:0005685">
    <property type="term" value="C:U1 snRNP"/>
    <property type="evidence" value="ECO:0007669"/>
    <property type="project" value="TreeGrafter"/>
</dbReference>
<dbReference type="SUPFAM" id="SSF48452">
    <property type="entry name" value="TPR-like"/>
    <property type="match status" value="1"/>
</dbReference>
<sequence>ADFRESRGETELAVGILERANQIHCKQSANVAINLASLLELQDQYEAALGILTSFDSHTVGNLMIYNRYIAILKRREIKYPRMERNEGKSVGEAYESLIRDGLLPYSSNRVTNAKRITENTRRSISSYYSMHYARYLRKVKGRTKVAMKVMKTAIVADPSNEGLYHALIDLHYDSIPLDIESIKDAFEQCINGSKTPLSLKVRISQWRIELFEEIGSDPKDIRQFTSIHKELLMKKKEKDFEPIETNEVKEEV</sequence>
<dbReference type="GO" id="GO:0071004">
    <property type="term" value="C:U2-type prespliceosome"/>
    <property type="evidence" value="ECO:0007669"/>
    <property type="project" value="TreeGrafter"/>
</dbReference>
<organism evidence="6 7">
    <name type="scientific">Pristionchus fissidentatus</name>
    <dbReference type="NCBI Taxonomy" id="1538716"/>
    <lineage>
        <taxon>Eukaryota</taxon>
        <taxon>Metazoa</taxon>
        <taxon>Ecdysozoa</taxon>
        <taxon>Nematoda</taxon>
        <taxon>Chromadorea</taxon>
        <taxon>Rhabditida</taxon>
        <taxon>Rhabditina</taxon>
        <taxon>Diplogasteromorpha</taxon>
        <taxon>Diplogasteroidea</taxon>
        <taxon>Neodiplogasteridae</taxon>
        <taxon>Pristionchus</taxon>
    </lineage>
</organism>
<dbReference type="GO" id="GO:0030627">
    <property type="term" value="F:pre-mRNA 5'-splice site binding"/>
    <property type="evidence" value="ECO:0007669"/>
    <property type="project" value="TreeGrafter"/>
</dbReference>
<evidence type="ECO:0000256" key="2">
    <source>
        <dbReference type="ARBA" id="ARBA00022664"/>
    </source>
</evidence>
<evidence type="ECO:0000256" key="5">
    <source>
        <dbReference type="ARBA" id="ARBA00023242"/>
    </source>
</evidence>